<keyword evidence="2" id="KW-1185">Reference proteome</keyword>
<reference evidence="1 2" key="1">
    <citation type="submission" date="2019-05" db="EMBL/GenBank/DDBJ databases">
        <authorList>
            <person name="Lee S.D."/>
        </authorList>
    </citation>
    <scope>NUCLEOTIDE SEQUENCE [LARGE SCALE GENOMIC DNA]</scope>
    <source>
        <strain evidence="1 2">YC2-7</strain>
    </source>
</reference>
<dbReference type="RefSeq" id="WP_169592782.1">
    <property type="nucleotide sequence ID" value="NZ_VCQU01000011.1"/>
</dbReference>
<proteinExistence type="predicted"/>
<evidence type="ECO:0000313" key="2">
    <source>
        <dbReference type="Proteomes" id="UP000535543"/>
    </source>
</evidence>
<dbReference type="AlphaFoldDB" id="A0A848KJJ2"/>
<dbReference type="Proteomes" id="UP000535543">
    <property type="component" value="Unassembled WGS sequence"/>
</dbReference>
<gene>
    <name evidence="1" type="ORF">FGL95_25695</name>
</gene>
<evidence type="ECO:0000313" key="1">
    <source>
        <dbReference type="EMBL" id="NMN98439.1"/>
    </source>
</evidence>
<organism evidence="1 2">
    <name type="scientific">Antrihabitans stalactiti</name>
    <dbReference type="NCBI Taxonomy" id="2584121"/>
    <lineage>
        <taxon>Bacteria</taxon>
        <taxon>Bacillati</taxon>
        <taxon>Actinomycetota</taxon>
        <taxon>Actinomycetes</taxon>
        <taxon>Mycobacteriales</taxon>
        <taxon>Nocardiaceae</taxon>
        <taxon>Antrihabitans</taxon>
    </lineage>
</organism>
<accession>A0A848KJJ2</accession>
<protein>
    <submittedName>
        <fullName evidence="1">Uncharacterized protein</fullName>
    </submittedName>
</protein>
<dbReference type="EMBL" id="VCQU01000011">
    <property type="protein sequence ID" value="NMN98439.1"/>
    <property type="molecule type" value="Genomic_DNA"/>
</dbReference>
<sequence length="396" mass="44248">MSLLASQAEVIKLGRVLGVEPDELEFLGGASAESLRMLRESVTEHLLEEDRPFFRRLAQVFEHVPTVLAAKIARGIDPMVVAGVAVEIQARRVVTLGQRLATPFLADVCMHLDPRRARDAIRLFPVDLVVDVALELDSRDDLVTMSRFVDYVSDDTMLAVEEALHDESRLLRVAFLMESKNRVDHIFRMLPPERVQRLLVRVQEDPEGLLSGFLSLLIHVSYGFKRELGDILAAQDEELIDGYIRAVDQRGLWSDVLPVVAAMSDSSRARVVNLPALREKHLQANILRTAEESDLWGQVLLLITMMGEDNRAAVARIMANTVTLDAVTDAALIGEYWEVLLDLVARMPDDKHREFAGIIRAIGDVDHHLYERIVARAEVHGISITNAATSHEPVAQ</sequence>
<reference evidence="1 2" key="2">
    <citation type="submission" date="2020-06" db="EMBL/GenBank/DDBJ databases">
        <title>Antribacter stalactiti gen. nov., sp. nov., a new member of the family Nacardiaceae isolated from a cave.</title>
        <authorList>
            <person name="Kim I.S."/>
        </authorList>
    </citation>
    <scope>NUCLEOTIDE SEQUENCE [LARGE SCALE GENOMIC DNA]</scope>
    <source>
        <strain evidence="1 2">YC2-7</strain>
    </source>
</reference>
<comment type="caution">
    <text evidence="1">The sequence shown here is derived from an EMBL/GenBank/DDBJ whole genome shotgun (WGS) entry which is preliminary data.</text>
</comment>
<name>A0A848KJJ2_9NOCA</name>